<dbReference type="Proteomes" id="UP000053617">
    <property type="component" value="Unassembled WGS sequence"/>
</dbReference>
<dbReference type="AlphaFoldDB" id="A0A0D2FG51"/>
<proteinExistence type="predicted"/>
<keyword evidence="2" id="KW-1185">Reference proteome</keyword>
<evidence type="ECO:0000313" key="2">
    <source>
        <dbReference type="Proteomes" id="UP000053617"/>
    </source>
</evidence>
<dbReference type="RefSeq" id="XP_013268103.1">
    <property type="nucleotide sequence ID" value="XM_013412649.1"/>
</dbReference>
<dbReference type="VEuPathDB" id="FungiDB:Z518_10033"/>
<sequence length="154" mass="17940">MDRRLTLAQEEPLASVWDAFLETTEYDLFAKDLYKNSVRVVLFERILLKLHLQINRIRRTLRRGRNVDAVDGLAQMEFYYDQATVGLQHSLYTIRLLREAQGAMMRIWLPEDQTPETQLAKEDLGTVFEALMEHEGGEAATAAIFQTLLRKFYT</sequence>
<dbReference type="GeneID" id="25298104"/>
<accession>A0A0D2FG51</accession>
<dbReference type="HOGENOM" id="CLU_1705237_0_0_1"/>
<gene>
    <name evidence="1" type="ORF">Z518_10033</name>
</gene>
<evidence type="ECO:0000313" key="1">
    <source>
        <dbReference type="EMBL" id="KIX00967.1"/>
    </source>
</evidence>
<name>A0A0D2FG51_9EURO</name>
<dbReference type="EMBL" id="KN847482">
    <property type="protein sequence ID" value="KIX00967.1"/>
    <property type="molecule type" value="Genomic_DNA"/>
</dbReference>
<reference evidence="1 2" key="1">
    <citation type="submission" date="2015-01" db="EMBL/GenBank/DDBJ databases">
        <title>The Genome Sequence of Rhinocladiella mackenzie CBS 650.93.</title>
        <authorList>
            <consortium name="The Broad Institute Genomics Platform"/>
            <person name="Cuomo C."/>
            <person name="de Hoog S."/>
            <person name="Gorbushina A."/>
            <person name="Stielow B."/>
            <person name="Teixiera M."/>
            <person name="Abouelleil A."/>
            <person name="Chapman S.B."/>
            <person name="Priest M."/>
            <person name="Young S.K."/>
            <person name="Wortman J."/>
            <person name="Nusbaum C."/>
            <person name="Birren B."/>
        </authorList>
    </citation>
    <scope>NUCLEOTIDE SEQUENCE [LARGE SCALE GENOMIC DNA]</scope>
    <source>
        <strain evidence="1 2">CBS 650.93</strain>
    </source>
</reference>
<organism evidence="1 2">
    <name type="scientific">Rhinocladiella mackenziei CBS 650.93</name>
    <dbReference type="NCBI Taxonomy" id="1442369"/>
    <lineage>
        <taxon>Eukaryota</taxon>
        <taxon>Fungi</taxon>
        <taxon>Dikarya</taxon>
        <taxon>Ascomycota</taxon>
        <taxon>Pezizomycotina</taxon>
        <taxon>Eurotiomycetes</taxon>
        <taxon>Chaetothyriomycetidae</taxon>
        <taxon>Chaetothyriales</taxon>
        <taxon>Herpotrichiellaceae</taxon>
        <taxon>Rhinocladiella</taxon>
    </lineage>
</organism>
<protein>
    <submittedName>
        <fullName evidence="1">Rhinocladiella mackenziei CBS 650.93 unplaced genomic scaffold supercont1.8, whole genome shotgun sequence</fullName>
    </submittedName>
</protein>